<dbReference type="InterPro" id="IPR007110">
    <property type="entry name" value="Ig-like_dom"/>
</dbReference>
<feature type="signal peptide" evidence="6">
    <location>
        <begin position="1"/>
        <end position="21"/>
    </location>
</feature>
<proteinExistence type="predicted"/>
<dbReference type="GO" id="GO:0005886">
    <property type="term" value="C:plasma membrane"/>
    <property type="evidence" value="ECO:0007669"/>
    <property type="project" value="TreeGrafter"/>
</dbReference>
<dbReference type="InterPro" id="IPR003599">
    <property type="entry name" value="Ig_sub"/>
</dbReference>
<keyword evidence="6" id="KW-0732">Signal</keyword>
<evidence type="ECO:0000256" key="6">
    <source>
        <dbReference type="SAM" id="SignalP"/>
    </source>
</evidence>
<evidence type="ECO:0000313" key="8">
    <source>
        <dbReference type="EMBL" id="KAJ8019159.1"/>
    </source>
</evidence>
<dbReference type="GO" id="GO:0098609">
    <property type="term" value="P:cell-cell adhesion"/>
    <property type="evidence" value="ECO:0007669"/>
    <property type="project" value="TreeGrafter"/>
</dbReference>
<dbReference type="SUPFAM" id="SSF48726">
    <property type="entry name" value="Immunoglobulin"/>
    <property type="match status" value="4"/>
</dbReference>
<dbReference type="GO" id="GO:0050839">
    <property type="term" value="F:cell adhesion molecule binding"/>
    <property type="evidence" value="ECO:0007669"/>
    <property type="project" value="TreeGrafter"/>
</dbReference>
<dbReference type="AlphaFoldDB" id="A0A9Q1BBL9"/>
<keyword evidence="2" id="KW-0472">Membrane</keyword>
<comment type="caution">
    <text evidence="8">The sequence shown here is derived from an EMBL/GenBank/DDBJ whole genome shotgun (WGS) entry which is preliminary data.</text>
</comment>
<dbReference type="PANTHER" id="PTHR11640">
    <property type="entry name" value="NEPHRIN"/>
    <property type="match status" value="1"/>
</dbReference>
<feature type="domain" description="Ig-like" evidence="7">
    <location>
        <begin position="329"/>
        <end position="417"/>
    </location>
</feature>
<keyword evidence="5" id="KW-0393">Immunoglobulin domain</keyword>
<feature type="domain" description="Ig-like" evidence="7">
    <location>
        <begin position="228"/>
        <end position="323"/>
    </location>
</feature>
<dbReference type="OrthoDB" id="10006996at2759"/>
<protein>
    <submittedName>
        <fullName evidence="8">Hemicentin-2</fullName>
    </submittedName>
</protein>
<dbReference type="InterPro" id="IPR013783">
    <property type="entry name" value="Ig-like_fold"/>
</dbReference>
<name>A0A9Q1BBL9_HOLLE</name>
<sequence>MNISVFQIGMLLLHFHRLITARKYAMGDFYAVRGENISFICQLINTGSLFTLSWRLNGGLIVLHDPLIHGEEISTGSFSSIISNNGTNLELLVSNVQFGDAGLYSCTKDFRSSGLPVSWFWNLNVQDVPKITIKKSVFIEKAAVLAECCVEFSLTWADRNITWLINGNFSTAITTSLPKTSPSAGNSERVCSTVTFQSSRLHNGKYLQCLAENKLNLSSSIPMTVNYPSKVKVLSSKYLIVMMNSTINITCAAEGYPLPSVGLQFNGNGDIWYNVPLKPVILSSTEATLTSSFLFAFTRRMGSVFRCKAFNTIGSTAVSKEVTTDVYSPAEVEMISVSPIVIDNSYILIECRASGVPPPDIHLQNALTSGTWVTLPLQPLQERGALVWIFNVSQENLADGSSYRCTANSTLDNVTISSSVIVQFRC</sequence>
<feature type="domain" description="Ig-like" evidence="7">
    <location>
        <begin position="34"/>
        <end position="118"/>
    </location>
</feature>
<gene>
    <name evidence="8" type="ORF">HOLleu_42449</name>
</gene>
<evidence type="ECO:0000313" key="9">
    <source>
        <dbReference type="Proteomes" id="UP001152320"/>
    </source>
</evidence>
<comment type="subcellular location">
    <subcellularLocation>
        <location evidence="1">Membrane</location>
        <topology evidence="1">Single-pass type I membrane protein</topology>
    </subcellularLocation>
</comment>
<dbReference type="EMBL" id="JAIZAY010000074">
    <property type="protein sequence ID" value="KAJ8019159.1"/>
    <property type="molecule type" value="Genomic_DNA"/>
</dbReference>
<dbReference type="InterPro" id="IPR051275">
    <property type="entry name" value="Cell_adhesion_signaling"/>
</dbReference>
<dbReference type="InterPro" id="IPR036179">
    <property type="entry name" value="Ig-like_dom_sf"/>
</dbReference>
<dbReference type="Gene3D" id="2.60.40.10">
    <property type="entry name" value="Immunoglobulins"/>
    <property type="match status" value="3"/>
</dbReference>
<dbReference type="PANTHER" id="PTHR11640:SF155">
    <property type="entry name" value="IG-LIKE DOMAIN-CONTAINING PROTEIN"/>
    <property type="match status" value="1"/>
</dbReference>
<keyword evidence="9" id="KW-1185">Reference proteome</keyword>
<evidence type="ECO:0000256" key="5">
    <source>
        <dbReference type="ARBA" id="ARBA00023319"/>
    </source>
</evidence>
<evidence type="ECO:0000256" key="2">
    <source>
        <dbReference type="ARBA" id="ARBA00023136"/>
    </source>
</evidence>
<evidence type="ECO:0000256" key="3">
    <source>
        <dbReference type="ARBA" id="ARBA00023157"/>
    </source>
</evidence>
<keyword evidence="3" id="KW-1015">Disulfide bond</keyword>
<dbReference type="Proteomes" id="UP001152320">
    <property type="component" value="Unassembled WGS sequence"/>
</dbReference>
<evidence type="ECO:0000256" key="4">
    <source>
        <dbReference type="ARBA" id="ARBA00023180"/>
    </source>
</evidence>
<organism evidence="8 9">
    <name type="scientific">Holothuria leucospilota</name>
    <name type="common">Black long sea cucumber</name>
    <name type="synonym">Mertensiothuria leucospilota</name>
    <dbReference type="NCBI Taxonomy" id="206669"/>
    <lineage>
        <taxon>Eukaryota</taxon>
        <taxon>Metazoa</taxon>
        <taxon>Echinodermata</taxon>
        <taxon>Eleutherozoa</taxon>
        <taxon>Echinozoa</taxon>
        <taxon>Holothuroidea</taxon>
        <taxon>Aspidochirotacea</taxon>
        <taxon>Aspidochirotida</taxon>
        <taxon>Holothuriidae</taxon>
        <taxon>Holothuria</taxon>
    </lineage>
</organism>
<dbReference type="SMART" id="SM00409">
    <property type="entry name" value="IG"/>
    <property type="match status" value="3"/>
</dbReference>
<feature type="chain" id="PRO_5040331923" evidence="6">
    <location>
        <begin position="22"/>
        <end position="426"/>
    </location>
</feature>
<feature type="domain" description="Ig-like" evidence="7">
    <location>
        <begin position="129"/>
        <end position="226"/>
    </location>
</feature>
<evidence type="ECO:0000259" key="7">
    <source>
        <dbReference type="PROSITE" id="PS50835"/>
    </source>
</evidence>
<accession>A0A9Q1BBL9</accession>
<evidence type="ECO:0000256" key="1">
    <source>
        <dbReference type="ARBA" id="ARBA00004479"/>
    </source>
</evidence>
<dbReference type="GO" id="GO:0005911">
    <property type="term" value="C:cell-cell junction"/>
    <property type="evidence" value="ECO:0007669"/>
    <property type="project" value="TreeGrafter"/>
</dbReference>
<keyword evidence="4" id="KW-0325">Glycoprotein</keyword>
<dbReference type="PROSITE" id="PS50835">
    <property type="entry name" value="IG_LIKE"/>
    <property type="match status" value="4"/>
</dbReference>
<reference evidence="8" key="1">
    <citation type="submission" date="2021-10" db="EMBL/GenBank/DDBJ databases">
        <title>Tropical sea cucumber genome reveals ecological adaptation and Cuvierian tubules defense mechanism.</title>
        <authorList>
            <person name="Chen T."/>
        </authorList>
    </citation>
    <scope>NUCLEOTIDE SEQUENCE</scope>
    <source>
        <strain evidence="8">Nanhai2018</strain>
        <tissue evidence="8">Muscle</tissue>
    </source>
</reference>